<feature type="binding site" evidence="8">
    <location>
        <position position="83"/>
    </location>
    <ligand>
        <name>Zn(2+)</name>
        <dbReference type="ChEBI" id="CHEBI:29105"/>
        <note>catalytic</note>
    </ligand>
</feature>
<keyword evidence="3 8" id="KW-0819">tRNA processing</keyword>
<dbReference type="Pfam" id="PF14437">
    <property type="entry name" value="MafB19-deam"/>
    <property type="match status" value="1"/>
</dbReference>
<dbReference type="InterPro" id="IPR058535">
    <property type="entry name" value="MafB19-deam"/>
</dbReference>
<dbReference type="NCBIfam" id="NF008113">
    <property type="entry name" value="PRK10860.1"/>
    <property type="match status" value="1"/>
</dbReference>
<dbReference type="KEGG" id="dku:Desku_0019"/>
<evidence type="ECO:0000256" key="8">
    <source>
        <dbReference type="HAMAP-Rule" id="MF_00972"/>
    </source>
</evidence>
<keyword evidence="4 8" id="KW-0479">Metal-binding</keyword>
<dbReference type="GO" id="GO:0052717">
    <property type="term" value="F:tRNA-specific adenosine-34 deaminase activity"/>
    <property type="evidence" value="ECO:0007669"/>
    <property type="project" value="UniProtKB-UniRule"/>
</dbReference>
<dbReference type="CDD" id="cd01285">
    <property type="entry name" value="nucleoside_deaminase"/>
    <property type="match status" value="1"/>
</dbReference>
<sequence>MTDHRRYMLEALAEAQRAYEMGEVPIGAVVVLGDQIIGRGHNLRETLKDSTAHAEILAMREAARYLGDWRLVDTVLYSTIEPCPMCAGALVQFRVRTLVYGARDPKAGAVDSIMDVVREPRFNHQVEVVSGVLADECAAIIQRFFRELRQKDRH</sequence>
<dbReference type="PROSITE" id="PS00903">
    <property type="entry name" value="CYT_DCMP_DEAMINASES_1"/>
    <property type="match status" value="1"/>
</dbReference>
<dbReference type="InterPro" id="IPR016193">
    <property type="entry name" value="Cytidine_deaminase-like"/>
</dbReference>
<gene>
    <name evidence="8" type="primary">tadA</name>
    <name evidence="10" type="ordered locus">Desku_0019</name>
</gene>
<evidence type="ECO:0000256" key="3">
    <source>
        <dbReference type="ARBA" id="ARBA00022694"/>
    </source>
</evidence>
<evidence type="ECO:0000256" key="1">
    <source>
        <dbReference type="ARBA" id="ARBA00010669"/>
    </source>
</evidence>
<dbReference type="RefSeq" id="WP_013821184.1">
    <property type="nucleotide sequence ID" value="NC_015573.1"/>
</dbReference>
<keyword evidence="6 8" id="KW-0862">Zinc</keyword>
<dbReference type="GO" id="GO:0002100">
    <property type="term" value="P:tRNA wobble adenosine to inosine editing"/>
    <property type="evidence" value="ECO:0007669"/>
    <property type="project" value="UniProtKB-UniRule"/>
</dbReference>
<comment type="cofactor">
    <cofactor evidence="8">
        <name>Zn(2+)</name>
        <dbReference type="ChEBI" id="CHEBI:29105"/>
    </cofactor>
    <text evidence="8">Binds 1 zinc ion per subunit.</text>
</comment>
<feature type="binding site" evidence="8">
    <location>
        <position position="53"/>
    </location>
    <ligand>
        <name>Zn(2+)</name>
        <dbReference type="ChEBI" id="CHEBI:29105"/>
        <note>catalytic</note>
    </ligand>
</feature>
<proteinExistence type="inferred from homology"/>
<evidence type="ECO:0000256" key="2">
    <source>
        <dbReference type="ARBA" id="ARBA00011738"/>
    </source>
</evidence>
<feature type="domain" description="CMP/dCMP-type deaminase" evidence="9">
    <location>
        <begin position="2"/>
        <end position="111"/>
    </location>
</feature>
<feature type="binding site" evidence="8">
    <location>
        <position position="86"/>
    </location>
    <ligand>
        <name>Zn(2+)</name>
        <dbReference type="ChEBI" id="CHEBI:29105"/>
        <note>catalytic</note>
    </ligand>
</feature>
<name>A0AAU8PE46_DESK7</name>
<protein>
    <recommendedName>
        <fullName evidence="8">tRNA-specific adenosine deaminase</fullName>
        <ecNumber evidence="8">3.5.4.33</ecNumber>
    </recommendedName>
</protein>
<evidence type="ECO:0000256" key="7">
    <source>
        <dbReference type="ARBA" id="ARBA00048045"/>
    </source>
</evidence>
<dbReference type="InterPro" id="IPR002125">
    <property type="entry name" value="CMP_dCMP_dom"/>
</dbReference>
<comment type="catalytic activity">
    <reaction evidence="7 8">
        <text>adenosine(34) in tRNA + H2O + H(+) = inosine(34) in tRNA + NH4(+)</text>
        <dbReference type="Rhea" id="RHEA:43168"/>
        <dbReference type="Rhea" id="RHEA-COMP:10373"/>
        <dbReference type="Rhea" id="RHEA-COMP:10374"/>
        <dbReference type="ChEBI" id="CHEBI:15377"/>
        <dbReference type="ChEBI" id="CHEBI:15378"/>
        <dbReference type="ChEBI" id="CHEBI:28938"/>
        <dbReference type="ChEBI" id="CHEBI:74411"/>
        <dbReference type="ChEBI" id="CHEBI:82852"/>
        <dbReference type="EC" id="3.5.4.33"/>
    </reaction>
</comment>
<evidence type="ECO:0000313" key="10">
    <source>
        <dbReference type="EMBL" id="AEG13669.1"/>
    </source>
</evidence>
<dbReference type="EMBL" id="CP002770">
    <property type="protein sequence ID" value="AEG13669.1"/>
    <property type="molecule type" value="Genomic_DNA"/>
</dbReference>
<dbReference type="EC" id="3.5.4.33" evidence="8"/>
<evidence type="ECO:0000256" key="6">
    <source>
        <dbReference type="ARBA" id="ARBA00022833"/>
    </source>
</evidence>
<evidence type="ECO:0000259" key="9">
    <source>
        <dbReference type="PROSITE" id="PS51747"/>
    </source>
</evidence>
<reference evidence="11" key="1">
    <citation type="submission" date="2011-05" db="EMBL/GenBank/DDBJ databases">
        <title>Complete sequence of Desulfotomaculum kuznetsovii DSM 6115.</title>
        <authorList>
            <person name="Lucas S."/>
            <person name="Han J."/>
            <person name="Lapidus A."/>
            <person name="Cheng J.-F."/>
            <person name="Goodwin L."/>
            <person name="Pitluck S."/>
            <person name="Peters L."/>
            <person name="Mikhailova N."/>
            <person name="Lu M."/>
            <person name="Saunders E."/>
            <person name="Han C."/>
            <person name="Tapia R."/>
            <person name="Land M."/>
            <person name="Hauser L."/>
            <person name="Kyrpides N."/>
            <person name="Ivanova N."/>
            <person name="Pagani I."/>
            <person name="Nazina T."/>
            <person name="Ivanova A."/>
            <person name="Parshina S."/>
            <person name="Kuever J."/>
            <person name="Muyzer G."/>
            <person name="Plugge C."/>
            <person name="Stams A."/>
            <person name="Woyke T."/>
        </authorList>
    </citation>
    <scope>NUCLEOTIDE SEQUENCE [LARGE SCALE GENOMIC DNA]</scope>
    <source>
        <strain evidence="11">DSM 6115 / VKM B-1805 / 17</strain>
    </source>
</reference>
<keyword evidence="5 8" id="KW-0378">Hydrolase</keyword>
<evidence type="ECO:0000313" key="11">
    <source>
        <dbReference type="Proteomes" id="UP000009229"/>
    </source>
</evidence>
<dbReference type="GO" id="GO:0008270">
    <property type="term" value="F:zinc ion binding"/>
    <property type="evidence" value="ECO:0007669"/>
    <property type="project" value="UniProtKB-UniRule"/>
</dbReference>
<organism evidence="10 11">
    <name type="scientific">Desulfofundulus kuznetsovii (strain DSM 6115 / VKM B-1805 / 17)</name>
    <name type="common">Desulfotomaculum kuznetsovii</name>
    <dbReference type="NCBI Taxonomy" id="760568"/>
    <lineage>
        <taxon>Bacteria</taxon>
        <taxon>Bacillati</taxon>
        <taxon>Bacillota</taxon>
        <taxon>Clostridia</taxon>
        <taxon>Eubacteriales</taxon>
        <taxon>Peptococcaceae</taxon>
        <taxon>Desulfofundulus</taxon>
    </lineage>
</organism>
<dbReference type="PROSITE" id="PS51747">
    <property type="entry name" value="CYT_DCMP_DEAMINASES_2"/>
    <property type="match status" value="1"/>
</dbReference>
<dbReference type="Proteomes" id="UP000009229">
    <property type="component" value="Chromosome"/>
</dbReference>
<comment type="function">
    <text evidence="8">Catalyzes the deamination of adenosine to inosine at the wobble position 34 of tRNA(Arg2).</text>
</comment>
<dbReference type="AlphaFoldDB" id="A0AAU8PE46"/>
<accession>A0AAU8PE46</accession>
<comment type="subunit">
    <text evidence="2 8">Homodimer.</text>
</comment>
<dbReference type="Gene3D" id="3.40.140.10">
    <property type="entry name" value="Cytidine Deaminase, domain 2"/>
    <property type="match status" value="1"/>
</dbReference>
<dbReference type="HAMAP" id="MF_00972">
    <property type="entry name" value="tRNA_aden_deaminase"/>
    <property type="match status" value="1"/>
</dbReference>
<evidence type="ECO:0000256" key="5">
    <source>
        <dbReference type="ARBA" id="ARBA00022801"/>
    </source>
</evidence>
<dbReference type="InterPro" id="IPR016192">
    <property type="entry name" value="APOBEC/CMP_deaminase_Zn-bd"/>
</dbReference>
<keyword evidence="11" id="KW-1185">Reference proteome</keyword>
<feature type="active site" description="Proton donor" evidence="8">
    <location>
        <position position="55"/>
    </location>
</feature>
<dbReference type="PANTHER" id="PTHR11079">
    <property type="entry name" value="CYTOSINE DEAMINASE FAMILY MEMBER"/>
    <property type="match status" value="1"/>
</dbReference>
<dbReference type="InterPro" id="IPR028883">
    <property type="entry name" value="tRNA_aden_deaminase"/>
</dbReference>
<dbReference type="SUPFAM" id="SSF53927">
    <property type="entry name" value="Cytidine deaminase-like"/>
    <property type="match status" value="1"/>
</dbReference>
<comment type="similarity">
    <text evidence="1">Belongs to the cytidine and deoxycytidylate deaminase family. ADAT2 subfamily.</text>
</comment>
<dbReference type="FunFam" id="3.40.140.10:FF:000005">
    <property type="entry name" value="tRNA-specific adenosine deaminase"/>
    <property type="match status" value="1"/>
</dbReference>
<evidence type="ECO:0000256" key="4">
    <source>
        <dbReference type="ARBA" id="ARBA00022723"/>
    </source>
</evidence>
<dbReference type="PANTHER" id="PTHR11079:SF202">
    <property type="entry name" value="TRNA-SPECIFIC ADENOSINE DEAMINASE"/>
    <property type="match status" value="1"/>
</dbReference>